<dbReference type="GO" id="GO:0016020">
    <property type="term" value="C:membrane"/>
    <property type="evidence" value="ECO:0007669"/>
    <property type="project" value="InterPro"/>
</dbReference>
<name>A0A1C2IAL3_ACITH</name>
<protein>
    <recommendedName>
        <fullName evidence="3">Methyl-accepting transducer domain-containing protein</fullName>
    </recommendedName>
</protein>
<dbReference type="Pfam" id="PF00015">
    <property type="entry name" value="MCPsignal"/>
    <property type="match status" value="1"/>
</dbReference>
<reference evidence="4" key="1">
    <citation type="journal article" date="2016" name="Int. J. Mol. Sci.">
        <title>Comparative genomics of the extreme acidophile Acidithiobacillus thiooxidans reveals intraspecific divergence and niche adaptation.</title>
        <authorList>
            <person name="Zhang X."/>
            <person name="Feng X."/>
            <person name="Tao J."/>
            <person name="Ma L."/>
            <person name="Xiao Y."/>
            <person name="Liang Y."/>
            <person name="Liu X."/>
            <person name="Yin H."/>
        </authorList>
    </citation>
    <scope>NUCLEOTIDE SEQUENCE [LARGE SCALE GENOMIC DNA]</scope>
    <source>
        <strain evidence="4">DXS-W</strain>
    </source>
</reference>
<organism evidence="4 5">
    <name type="scientific">Acidithiobacillus thiooxidans</name>
    <name type="common">Thiobacillus thiooxidans</name>
    <dbReference type="NCBI Taxonomy" id="930"/>
    <lineage>
        <taxon>Bacteria</taxon>
        <taxon>Pseudomonadati</taxon>
        <taxon>Pseudomonadota</taxon>
        <taxon>Acidithiobacillia</taxon>
        <taxon>Acidithiobacillales</taxon>
        <taxon>Acidithiobacillaceae</taxon>
        <taxon>Acidithiobacillus</taxon>
    </lineage>
</organism>
<dbReference type="Proteomes" id="UP000095008">
    <property type="component" value="Unassembled WGS sequence"/>
</dbReference>
<dbReference type="EMBL" id="LWRY01000093">
    <property type="protein sequence ID" value="OCX72980.1"/>
    <property type="molecule type" value="Genomic_DNA"/>
</dbReference>
<dbReference type="PANTHER" id="PTHR32089:SF112">
    <property type="entry name" value="LYSOZYME-LIKE PROTEIN-RELATED"/>
    <property type="match status" value="1"/>
</dbReference>
<dbReference type="Gene3D" id="1.10.287.950">
    <property type="entry name" value="Methyl-accepting chemotaxis protein"/>
    <property type="match status" value="1"/>
</dbReference>
<keyword evidence="1 2" id="KW-0807">Transducer</keyword>
<dbReference type="SUPFAM" id="SSF58104">
    <property type="entry name" value="Methyl-accepting chemotaxis protein (MCP) signaling domain"/>
    <property type="match status" value="1"/>
</dbReference>
<feature type="domain" description="Methyl-accepting transducer" evidence="3">
    <location>
        <begin position="192"/>
        <end position="257"/>
    </location>
</feature>
<evidence type="ECO:0000256" key="2">
    <source>
        <dbReference type="PROSITE-ProRule" id="PRU00284"/>
    </source>
</evidence>
<gene>
    <name evidence="4" type="ORF">A6M23_08695</name>
</gene>
<dbReference type="OrthoDB" id="9808588at2"/>
<dbReference type="PROSITE" id="PS50111">
    <property type="entry name" value="CHEMOTAXIS_TRANSDUC_2"/>
    <property type="match status" value="1"/>
</dbReference>
<evidence type="ECO:0000313" key="4">
    <source>
        <dbReference type="EMBL" id="OCX72980.1"/>
    </source>
</evidence>
<evidence type="ECO:0000256" key="1">
    <source>
        <dbReference type="ARBA" id="ARBA00023224"/>
    </source>
</evidence>
<keyword evidence="5" id="KW-1185">Reference proteome</keyword>
<evidence type="ECO:0000313" key="5">
    <source>
        <dbReference type="Proteomes" id="UP000095008"/>
    </source>
</evidence>
<proteinExistence type="predicted"/>
<dbReference type="Gene3D" id="3.30.450.20">
    <property type="entry name" value="PAS domain"/>
    <property type="match status" value="1"/>
</dbReference>
<dbReference type="RefSeq" id="WP_065975136.1">
    <property type="nucleotide sequence ID" value="NZ_LWRY01000093.1"/>
</dbReference>
<comment type="caution">
    <text evidence="4">The sequence shown here is derived from an EMBL/GenBank/DDBJ whole genome shotgun (WGS) entry which is preliminary data.</text>
</comment>
<dbReference type="InterPro" id="IPR004089">
    <property type="entry name" value="MCPsignal_dom"/>
</dbReference>
<accession>A0A1C2IAL3</accession>
<evidence type="ECO:0000259" key="3">
    <source>
        <dbReference type="PROSITE" id="PS50111"/>
    </source>
</evidence>
<sequence length="399" mass="44393">MNQNELLICDLALPVHLSRLEVLSEAGENMENVIFYTNHATLWQENAYHQRFKPILRGADVRNALVHSIHQLHQAPEHIRAVFHAKVLATEQEYCTQLTMGNITIALFYTTVRDSLGQRSSFLVSWQNAKLAESVVNHMSNAIVQGATSLTDSAKENVGSMDEASGDFNDLGQSVTENCWAPRGSLTEFGTISCIAQTIQEVDRQTDMLALDASIEAARVDERGHGSAAVSDVVRNRSKQVQEATEEVLRKIPAIKDFTKALEEVGQIDERKTHDAKVVTDSVVKQITSMSTLPVGTMIKFARNKPQFFVWDVLASASNLDTESMPTQASSDHHQHIFSYRYDDVSRCIYGQTTAFVVIKKSHSPSAVDSQSRLGCPARGVWRKLPNRVVEISRLGQEI</sequence>
<dbReference type="AlphaFoldDB" id="A0A1C2IAL3"/>
<dbReference type="GO" id="GO:0007165">
    <property type="term" value="P:signal transduction"/>
    <property type="evidence" value="ECO:0007669"/>
    <property type="project" value="UniProtKB-KW"/>
</dbReference>
<dbReference type="PANTHER" id="PTHR32089">
    <property type="entry name" value="METHYL-ACCEPTING CHEMOTAXIS PROTEIN MCPB"/>
    <property type="match status" value="1"/>
</dbReference>